<dbReference type="GeneID" id="27346066"/>
<organism evidence="2 3">
    <name type="scientific">Cladophialophora immunda</name>
    <dbReference type="NCBI Taxonomy" id="569365"/>
    <lineage>
        <taxon>Eukaryota</taxon>
        <taxon>Fungi</taxon>
        <taxon>Dikarya</taxon>
        <taxon>Ascomycota</taxon>
        <taxon>Pezizomycotina</taxon>
        <taxon>Eurotiomycetes</taxon>
        <taxon>Chaetothyriomycetidae</taxon>
        <taxon>Chaetothyriales</taxon>
        <taxon>Herpotrichiellaceae</taxon>
        <taxon>Cladophialophora</taxon>
    </lineage>
</organism>
<keyword evidence="3" id="KW-1185">Reference proteome</keyword>
<dbReference type="Proteomes" id="UP000054466">
    <property type="component" value="Unassembled WGS sequence"/>
</dbReference>
<accession>A0A0D2APS1</accession>
<protein>
    <submittedName>
        <fullName evidence="2">Uncharacterized protein</fullName>
    </submittedName>
</protein>
<gene>
    <name evidence="2" type="ORF">PV07_06872</name>
</gene>
<evidence type="ECO:0000313" key="2">
    <source>
        <dbReference type="EMBL" id="KIW27097.1"/>
    </source>
</evidence>
<evidence type="ECO:0000313" key="3">
    <source>
        <dbReference type="Proteomes" id="UP000054466"/>
    </source>
</evidence>
<sequence length="101" mass="10803">MCHQAREWDARLPKAVNGQAKGLGFGEWPMLVAGCELWQSSFLPPSSSPSLRACVLSSLLTFGATATSVFVQQFSLTSTQLASTQHPAPSAQQPKSIPSAW</sequence>
<feature type="region of interest" description="Disordered" evidence="1">
    <location>
        <begin position="82"/>
        <end position="101"/>
    </location>
</feature>
<name>A0A0D2APS1_9EURO</name>
<dbReference type="AlphaFoldDB" id="A0A0D2APS1"/>
<evidence type="ECO:0000256" key="1">
    <source>
        <dbReference type="SAM" id="MobiDB-lite"/>
    </source>
</evidence>
<dbReference type="EMBL" id="KN847043">
    <property type="protein sequence ID" value="KIW27097.1"/>
    <property type="molecule type" value="Genomic_DNA"/>
</dbReference>
<proteinExistence type="predicted"/>
<dbReference type="RefSeq" id="XP_016247313.1">
    <property type="nucleotide sequence ID" value="XM_016393894.1"/>
</dbReference>
<dbReference type="VEuPathDB" id="FungiDB:PV07_06872"/>
<dbReference type="HOGENOM" id="CLU_2291385_0_0_1"/>
<reference evidence="2 3" key="1">
    <citation type="submission" date="2015-01" db="EMBL/GenBank/DDBJ databases">
        <title>The Genome Sequence of Cladophialophora immunda CBS83496.</title>
        <authorList>
            <consortium name="The Broad Institute Genomics Platform"/>
            <person name="Cuomo C."/>
            <person name="de Hoog S."/>
            <person name="Gorbushina A."/>
            <person name="Stielow B."/>
            <person name="Teixiera M."/>
            <person name="Abouelleil A."/>
            <person name="Chapman S.B."/>
            <person name="Priest M."/>
            <person name="Young S.K."/>
            <person name="Wortman J."/>
            <person name="Nusbaum C."/>
            <person name="Birren B."/>
        </authorList>
    </citation>
    <scope>NUCLEOTIDE SEQUENCE [LARGE SCALE GENOMIC DNA]</scope>
    <source>
        <strain evidence="2 3">CBS 83496</strain>
    </source>
</reference>